<name>A0AAE0PJ00_SORBR</name>
<reference evidence="1" key="1">
    <citation type="journal article" date="2023" name="Mol. Phylogenet. Evol.">
        <title>Genome-scale phylogeny and comparative genomics of the fungal order Sordariales.</title>
        <authorList>
            <person name="Hensen N."/>
            <person name="Bonometti L."/>
            <person name="Westerberg I."/>
            <person name="Brannstrom I.O."/>
            <person name="Guillou S."/>
            <person name="Cros-Aarteil S."/>
            <person name="Calhoun S."/>
            <person name="Haridas S."/>
            <person name="Kuo A."/>
            <person name="Mondo S."/>
            <person name="Pangilinan J."/>
            <person name="Riley R."/>
            <person name="LaButti K."/>
            <person name="Andreopoulos B."/>
            <person name="Lipzen A."/>
            <person name="Chen C."/>
            <person name="Yan M."/>
            <person name="Daum C."/>
            <person name="Ng V."/>
            <person name="Clum A."/>
            <person name="Steindorff A."/>
            <person name="Ohm R.A."/>
            <person name="Martin F."/>
            <person name="Silar P."/>
            <person name="Natvig D.O."/>
            <person name="Lalanne C."/>
            <person name="Gautier V."/>
            <person name="Ament-Velasquez S.L."/>
            <person name="Kruys A."/>
            <person name="Hutchinson M.I."/>
            <person name="Powell A.J."/>
            <person name="Barry K."/>
            <person name="Miller A.N."/>
            <person name="Grigoriev I.V."/>
            <person name="Debuchy R."/>
            <person name="Gladieux P."/>
            <person name="Hiltunen Thoren M."/>
            <person name="Johannesson H."/>
        </authorList>
    </citation>
    <scope>NUCLEOTIDE SEQUENCE</scope>
    <source>
        <strain evidence="1">FGSC 1904</strain>
    </source>
</reference>
<sequence length="62" mass="7393">LNKAILNIFKKQFAVSLSYIAVFRVRTLEGIIFNKPFKIDTLRLLKKNIIKDKLYNKVKRRL</sequence>
<dbReference type="EMBL" id="JAUTDP010000003">
    <property type="protein sequence ID" value="KAK3400936.1"/>
    <property type="molecule type" value="Genomic_DNA"/>
</dbReference>
<protein>
    <submittedName>
        <fullName evidence="1">Uncharacterized protein</fullName>
    </submittedName>
</protein>
<proteinExistence type="predicted"/>
<evidence type="ECO:0000313" key="2">
    <source>
        <dbReference type="Proteomes" id="UP001281003"/>
    </source>
</evidence>
<accession>A0AAE0PJ00</accession>
<reference evidence="1" key="2">
    <citation type="submission" date="2023-07" db="EMBL/GenBank/DDBJ databases">
        <authorList>
            <consortium name="Lawrence Berkeley National Laboratory"/>
            <person name="Haridas S."/>
            <person name="Hensen N."/>
            <person name="Bonometti L."/>
            <person name="Westerberg I."/>
            <person name="Brannstrom I.O."/>
            <person name="Guillou S."/>
            <person name="Cros-Aarteil S."/>
            <person name="Calhoun S."/>
            <person name="Kuo A."/>
            <person name="Mondo S."/>
            <person name="Pangilinan J."/>
            <person name="Riley R."/>
            <person name="LaButti K."/>
            <person name="Andreopoulos B."/>
            <person name="Lipzen A."/>
            <person name="Chen C."/>
            <person name="Yanf M."/>
            <person name="Daum C."/>
            <person name="Ng V."/>
            <person name="Clum A."/>
            <person name="Steindorff A."/>
            <person name="Ohm R."/>
            <person name="Martin F."/>
            <person name="Silar P."/>
            <person name="Natvig D."/>
            <person name="Lalanne C."/>
            <person name="Gautier V."/>
            <person name="Ament-velasquez S.L."/>
            <person name="Kruys A."/>
            <person name="Hutchinson M.I."/>
            <person name="Powell A.J."/>
            <person name="Barry K."/>
            <person name="Miller A.N."/>
            <person name="Grigoriev I.V."/>
            <person name="Debuchy R."/>
            <person name="Gladieux P."/>
            <person name="Thoren M.H."/>
            <person name="Johannesson H."/>
        </authorList>
    </citation>
    <scope>NUCLEOTIDE SEQUENCE</scope>
    <source>
        <strain evidence="1">FGSC 1904</strain>
    </source>
</reference>
<evidence type="ECO:0000313" key="1">
    <source>
        <dbReference type="EMBL" id="KAK3400936.1"/>
    </source>
</evidence>
<dbReference type="AlphaFoldDB" id="A0AAE0PJ00"/>
<organism evidence="1 2">
    <name type="scientific">Sordaria brevicollis</name>
    <dbReference type="NCBI Taxonomy" id="83679"/>
    <lineage>
        <taxon>Eukaryota</taxon>
        <taxon>Fungi</taxon>
        <taxon>Dikarya</taxon>
        <taxon>Ascomycota</taxon>
        <taxon>Pezizomycotina</taxon>
        <taxon>Sordariomycetes</taxon>
        <taxon>Sordariomycetidae</taxon>
        <taxon>Sordariales</taxon>
        <taxon>Sordariaceae</taxon>
        <taxon>Sordaria</taxon>
    </lineage>
</organism>
<comment type="caution">
    <text evidence="1">The sequence shown here is derived from an EMBL/GenBank/DDBJ whole genome shotgun (WGS) entry which is preliminary data.</text>
</comment>
<keyword evidence="2" id="KW-1185">Reference proteome</keyword>
<feature type="non-terminal residue" evidence="1">
    <location>
        <position position="1"/>
    </location>
</feature>
<gene>
    <name evidence="1" type="ORF">B0T20DRAFT_349052</name>
</gene>
<dbReference type="Proteomes" id="UP001281003">
    <property type="component" value="Unassembled WGS sequence"/>
</dbReference>